<sequence length="549" mass="56010">MRKPIVLIAALVLALAGCASLPTSSAPAPFDVSARDGSGVQFSAEGPADGSDAETLVSDFLLACAAGPQDDYATARLFLSSASARAWQPETEILVYDTDTAPSVTAGSESDSGVEVTVSVLGVASIDASGFLTRADASTVSRTFSLVRENGQWRINAPDNLVLMSRAAFTALYSLVNLYFPTAEGTDLVADPRWYPSRRLASHLLAGLVAGPSQSLASVAANAIPAGTTVPSHGVEVNDGVARVELNAVMPTTEGARASLLWELTRTLTQAGDVSQVSVTLSGEVLESRGIPSVPAYSLDTLVGAGPDGVGIVSASGVTNLGGVSDASNPTVSPVDSSLVAWSGADGVYAQRAETSVAFLPGNAPLGPSVDRYGWVWGPALSSSSVSVGGGSDGAFTVDIESKSAGEIRAVRISPDGTRALVIRGNEPGAWVGVVERGADGRPQVVRSLEKITLERGSVIDASWTTSTGLVFVARDAGGGDDQLVTMPLGGLPAAVSLPIRVTSMSAGASFSSVVITGTDEEGNQQVLVRSGALWQNAPEGFTSARYAG</sequence>
<dbReference type="PROSITE" id="PS51257">
    <property type="entry name" value="PROKAR_LIPOPROTEIN"/>
    <property type="match status" value="1"/>
</dbReference>
<dbReference type="EMBL" id="CP066065">
    <property type="protein sequence ID" value="QQC44093.1"/>
    <property type="molecule type" value="Genomic_DNA"/>
</dbReference>
<dbReference type="Pfam" id="PF25976">
    <property type="entry name" value="LpqB_N"/>
    <property type="match status" value="1"/>
</dbReference>
<protein>
    <submittedName>
        <fullName evidence="3">GerMN domain-containing protein</fullName>
    </submittedName>
</protein>
<keyword evidence="1" id="KW-0732">Signal</keyword>
<evidence type="ECO:0000313" key="3">
    <source>
        <dbReference type="EMBL" id="QQC44093.1"/>
    </source>
</evidence>
<feature type="domain" description="GerMN" evidence="2">
    <location>
        <begin position="201"/>
        <end position="290"/>
    </location>
</feature>
<organism evidence="3 4">
    <name type="scientific">Schaalia meyeri</name>
    <dbReference type="NCBI Taxonomy" id="52773"/>
    <lineage>
        <taxon>Bacteria</taxon>
        <taxon>Bacillati</taxon>
        <taxon>Actinomycetota</taxon>
        <taxon>Actinomycetes</taxon>
        <taxon>Actinomycetales</taxon>
        <taxon>Actinomycetaceae</taxon>
        <taxon>Schaalia</taxon>
    </lineage>
</organism>
<reference evidence="3 4" key="1">
    <citation type="submission" date="2020-12" db="EMBL/GenBank/DDBJ databases">
        <title>FDA dAtabase for Regulatory Grade micrObial Sequences (FDA-ARGOS): Supporting development and validation of Infectious Disease Dx tests.</title>
        <authorList>
            <person name="Sproer C."/>
            <person name="Gronow S."/>
            <person name="Severitt S."/>
            <person name="Schroder I."/>
            <person name="Tallon L."/>
            <person name="Sadzewicz L."/>
            <person name="Zhao X."/>
            <person name="Boylan J."/>
            <person name="Ott S."/>
            <person name="Bowen H."/>
            <person name="Vavikolanu K."/>
            <person name="Mehta A."/>
            <person name="Aluvathingal J."/>
            <person name="Nadendla S."/>
            <person name="Lowell S."/>
            <person name="Myers T."/>
            <person name="Yan Y."/>
            <person name="Sichtig H."/>
        </authorList>
    </citation>
    <scope>NUCLEOTIDE SEQUENCE [LARGE SCALE GENOMIC DNA]</scope>
    <source>
        <strain evidence="3 4">FDAARGOS_985</strain>
    </source>
</reference>
<dbReference type="SMART" id="SM00909">
    <property type="entry name" value="Germane"/>
    <property type="match status" value="1"/>
</dbReference>
<feature type="signal peptide" evidence="1">
    <location>
        <begin position="1"/>
        <end position="25"/>
    </location>
</feature>
<name>A0AAQ0BXP7_9ACTO</name>
<evidence type="ECO:0000256" key="1">
    <source>
        <dbReference type="SAM" id="SignalP"/>
    </source>
</evidence>
<dbReference type="RefSeq" id="WP_074632935.1">
    <property type="nucleotide sequence ID" value="NZ_CP066065.1"/>
</dbReference>
<gene>
    <name evidence="3" type="ORF">I6H42_01275</name>
</gene>
<dbReference type="Pfam" id="PF10647">
    <property type="entry name" value="Gmad1"/>
    <property type="match status" value="1"/>
</dbReference>
<proteinExistence type="predicted"/>
<dbReference type="Pfam" id="PF10646">
    <property type="entry name" value="Germane"/>
    <property type="match status" value="1"/>
</dbReference>
<dbReference type="InterPro" id="IPR018910">
    <property type="entry name" value="LpqB_C"/>
</dbReference>
<dbReference type="SUPFAM" id="SSF82171">
    <property type="entry name" value="DPP6 N-terminal domain-like"/>
    <property type="match status" value="1"/>
</dbReference>
<evidence type="ECO:0000313" key="4">
    <source>
        <dbReference type="Proteomes" id="UP000595220"/>
    </source>
</evidence>
<dbReference type="Proteomes" id="UP000595220">
    <property type="component" value="Chromosome"/>
</dbReference>
<dbReference type="InterPro" id="IPR019606">
    <property type="entry name" value="GerMN"/>
</dbReference>
<feature type="chain" id="PRO_5042948404" evidence="1">
    <location>
        <begin position="26"/>
        <end position="549"/>
    </location>
</feature>
<keyword evidence="4" id="KW-1185">Reference proteome</keyword>
<dbReference type="AlphaFoldDB" id="A0AAQ0BXP7"/>
<evidence type="ECO:0000259" key="2">
    <source>
        <dbReference type="SMART" id="SM00909"/>
    </source>
</evidence>
<accession>A0AAQ0BXP7</accession>
<dbReference type="InterPro" id="IPR059026">
    <property type="entry name" value="LpqB_N"/>
</dbReference>